<dbReference type="NCBIfam" id="NF003211">
    <property type="entry name" value="PRK04173.1"/>
    <property type="match status" value="1"/>
</dbReference>
<dbReference type="GO" id="GO:0044281">
    <property type="term" value="P:small molecule metabolic process"/>
    <property type="evidence" value="ECO:0007669"/>
    <property type="project" value="UniProtKB-ARBA"/>
</dbReference>
<accession>A0ABD3SG87</accession>
<dbReference type="Pfam" id="PF00587">
    <property type="entry name" value="tRNA-synt_2b"/>
    <property type="match status" value="1"/>
</dbReference>
<evidence type="ECO:0000256" key="9">
    <source>
        <dbReference type="SAM" id="MobiDB-lite"/>
    </source>
</evidence>
<organism evidence="12 13">
    <name type="scientific">Cyclostephanos tholiformis</name>
    <dbReference type="NCBI Taxonomy" id="382380"/>
    <lineage>
        <taxon>Eukaryota</taxon>
        <taxon>Sar</taxon>
        <taxon>Stramenopiles</taxon>
        <taxon>Ochrophyta</taxon>
        <taxon>Bacillariophyta</taxon>
        <taxon>Coscinodiscophyceae</taxon>
        <taxon>Thalassiosirophycidae</taxon>
        <taxon>Stephanodiscales</taxon>
        <taxon>Stephanodiscaceae</taxon>
        <taxon>Cyclostephanos</taxon>
    </lineage>
</organism>
<feature type="signal peptide" evidence="10">
    <location>
        <begin position="1"/>
        <end position="22"/>
    </location>
</feature>
<dbReference type="Pfam" id="PF03129">
    <property type="entry name" value="HGTP_anticodon"/>
    <property type="match status" value="1"/>
</dbReference>
<dbReference type="CDD" id="cd00858">
    <property type="entry name" value="GlyRS_anticodon"/>
    <property type="match status" value="1"/>
</dbReference>
<dbReference type="PRINTS" id="PR01043">
    <property type="entry name" value="TRNASYNTHGLY"/>
</dbReference>
<dbReference type="AlphaFoldDB" id="A0ABD3SG87"/>
<dbReference type="CDD" id="cd00774">
    <property type="entry name" value="GlyRS-like_core"/>
    <property type="match status" value="1"/>
</dbReference>
<dbReference type="InterPro" id="IPR004154">
    <property type="entry name" value="Anticodon-bd"/>
</dbReference>
<evidence type="ECO:0000256" key="5">
    <source>
        <dbReference type="ARBA" id="ARBA00022741"/>
    </source>
</evidence>
<reference evidence="12 13" key="1">
    <citation type="submission" date="2024-10" db="EMBL/GenBank/DDBJ databases">
        <title>Updated reference genomes for cyclostephanoid diatoms.</title>
        <authorList>
            <person name="Roberts W.R."/>
            <person name="Alverson A.J."/>
        </authorList>
    </citation>
    <scope>NUCLEOTIDE SEQUENCE [LARGE SCALE GENOMIC DNA]</scope>
    <source>
        <strain evidence="12 13">AJA228-03</strain>
    </source>
</reference>
<evidence type="ECO:0000256" key="7">
    <source>
        <dbReference type="ARBA" id="ARBA00022917"/>
    </source>
</evidence>
<dbReference type="PROSITE" id="PS50862">
    <property type="entry name" value="AA_TRNA_LIGASE_II"/>
    <property type="match status" value="1"/>
</dbReference>
<keyword evidence="5" id="KW-0547">Nucleotide-binding</keyword>
<keyword evidence="6" id="KW-0067">ATP-binding</keyword>
<evidence type="ECO:0000256" key="1">
    <source>
        <dbReference type="ARBA" id="ARBA00008226"/>
    </source>
</evidence>
<name>A0ABD3SG87_9STRA</name>
<dbReference type="InterPro" id="IPR002314">
    <property type="entry name" value="aa-tRNA-synt_IIb"/>
</dbReference>
<dbReference type="Gene3D" id="3.40.50.800">
    <property type="entry name" value="Anticodon-binding domain"/>
    <property type="match status" value="1"/>
</dbReference>
<keyword evidence="10" id="KW-0732">Signal</keyword>
<keyword evidence="8" id="KW-0030">Aminoacyl-tRNA synthetase</keyword>
<evidence type="ECO:0000259" key="11">
    <source>
        <dbReference type="PROSITE" id="PS50862"/>
    </source>
</evidence>
<evidence type="ECO:0000256" key="3">
    <source>
        <dbReference type="ARBA" id="ARBA00022490"/>
    </source>
</evidence>
<gene>
    <name evidence="12" type="ORF">ACHAXA_007207</name>
</gene>
<evidence type="ECO:0000313" key="12">
    <source>
        <dbReference type="EMBL" id="KAL3823529.1"/>
    </source>
</evidence>
<evidence type="ECO:0000313" key="13">
    <source>
        <dbReference type="Proteomes" id="UP001530377"/>
    </source>
</evidence>
<comment type="caution">
    <text evidence="12">The sequence shown here is derived from an EMBL/GenBank/DDBJ whole genome shotgun (WGS) entry which is preliminary data.</text>
</comment>
<keyword evidence="4" id="KW-0436">Ligase</keyword>
<feature type="compositionally biased region" description="Low complexity" evidence="9">
    <location>
        <begin position="81"/>
        <end position="121"/>
    </location>
</feature>
<dbReference type="InterPro" id="IPR022961">
    <property type="entry name" value="Gly_tRNA_ligase_bac"/>
</dbReference>
<dbReference type="EC" id="6.1.1.14" evidence="2"/>
<dbReference type="GO" id="GO:0005737">
    <property type="term" value="C:cytoplasm"/>
    <property type="evidence" value="ECO:0007669"/>
    <property type="project" value="UniProtKB-ARBA"/>
</dbReference>
<dbReference type="HAMAP" id="MF_00253_B">
    <property type="entry name" value="Gly_tRNA_synth_B"/>
    <property type="match status" value="1"/>
</dbReference>
<dbReference type="GO" id="GO:0006412">
    <property type="term" value="P:translation"/>
    <property type="evidence" value="ECO:0007669"/>
    <property type="project" value="UniProtKB-KW"/>
</dbReference>
<dbReference type="InterPro" id="IPR045864">
    <property type="entry name" value="aa-tRNA-synth_II/BPL/LPL"/>
</dbReference>
<dbReference type="Gene3D" id="3.30.930.10">
    <property type="entry name" value="Bira Bifunctional Protein, Domain 2"/>
    <property type="match status" value="2"/>
</dbReference>
<keyword evidence="13" id="KW-1185">Reference proteome</keyword>
<dbReference type="FunFam" id="3.40.50.800:FF:000002">
    <property type="entry name" value="Glycine--tRNA ligase"/>
    <property type="match status" value="1"/>
</dbReference>
<feature type="domain" description="Aminoacyl-transfer RNA synthetases class-II family profile" evidence="11">
    <location>
        <begin position="328"/>
        <end position="552"/>
    </location>
</feature>
<sequence length="654" mass="72031">MLHRSSALAMFLLSSLNLLGNGGRREFRAGVVFGFGNGFGNGNGGIVRTVITTTIATRTKTTKGRATALVGTSIFGSTAEAEASSSPSSPSSPSATDNAPASSSTTTSSSTSTSSSSSSSSYDYSKLKMEDVVSLCKRRGIVFPSSEIYNGYAGFFDYGPLGTELKRNVKDAFWTEFVRAREDVVGIDSSIIHNPSTWKSSGHLDGFSDPMVDCRETKLRYRADQLYTSPAILLDNDRGGNDKDDGDGGGGGGILLGYVTVMEGNDVDMIKSAETQAKKLLKESSGRDDVKDARSGRDARFKPFEFVDLTQVTEDIMRRVPSPGSGKPTLTMPRDFNLMFSTNVGAMQDATSLAYLRPETAQGIFINYKNVLGSSRLKLPFGIAQIGKAFRNEITPRNFIFRSREFEQMEIEYFIPPGDEEVWGPYHRDWIRDSRSFLEGVGLRSELLGYDVHSGDGLAHYARACTDITFKFPFGTQELMGIAARGDFDLRSHTEGSGKVLDYFDEDTKEKFTPHVIEPSLGVDRLVLALICSAYAEDEINGEKRNYLSFHPRIAPVKVAVLPLVKNKEPLVDAARALFGKLQRRWNVMYDQTGAIGRRYRRADEIGVPYCITVDFDTIEKDGAVTVRDRDTTEQVRIPLDEVVPYLSKMIDGY</sequence>
<evidence type="ECO:0000256" key="10">
    <source>
        <dbReference type="SAM" id="SignalP"/>
    </source>
</evidence>
<dbReference type="InterPro" id="IPR006195">
    <property type="entry name" value="aa-tRNA-synth_II"/>
</dbReference>
<dbReference type="SUPFAM" id="SSF52954">
    <property type="entry name" value="Class II aaRS ABD-related"/>
    <property type="match status" value="1"/>
</dbReference>
<evidence type="ECO:0000256" key="6">
    <source>
        <dbReference type="ARBA" id="ARBA00022840"/>
    </source>
</evidence>
<dbReference type="SUPFAM" id="SSF55681">
    <property type="entry name" value="Class II aaRS and biotin synthetases"/>
    <property type="match status" value="1"/>
</dbReference>
<evidence type="ECO:0000256" key="2">
    <source>
        <dbReference type="ARBA" id="ARBA00012829"/>
    </source>
</evidence>
<dbReference type="PANTHER" id="PTHR10745">
    <property type="entry name" value="GLYCYL-TRNA SYNTHETASE/DNA POLYMERASE SUBUNIT GAMMA-2"/>
    <property type="match status" value="1"/>
</dbReference>
<feature type="chain" id="PRO_5044827820" description="glycine--tRNA ligase" evidence="10">
    <location>
        <begin position="23"/>
        <end position="654"/>
    </location>
</feature>
<dbReference type="Proteomes" id="UP001530377">
    <property type="component" value="Unassembled WGS sequence"/>
</dbReference>
<dbReference type="NCBIfam" id="TIGR00389">
    <property type="entry name" value="glyS_dimeric"/>
    <property type="match status" value="1"/>
</dbReference>
<dbReference type="InterPro" id="IPR002315">
    <property type="entry name" value="tRNA-synt_gly"/>
</dbReference>
<dbReference type="EMBL" id="JALLPB020000035">
    <property type="protein sequence ID" value="KAL3823529.1"/>
    <property type="molecule type" value="Genomic_DNA"/>
</dbReference>
<dbReference type="PANTHER" id="PTHR10745:SF8">
    <property type="entry name" value="DNA POLYMERASE SUBUNIT GAMMA-2, MITOCHONDRIAL"/>
    <property type="match status" value="1"/>
</dbReference>
<evidence type="ECO:0000256" key="4">
    <source>
        <dbReference type="ARBA" id="ARBA00022598"/>
    </source>
</evidence>
<keyword evidence="7" id="KW-0648">Protein biosynthesis</keyword>
<feature type="region of interest" description="Disordered" evidence="9">
    <location>
        <begin position="81"/>
        <end position="122"/>
    </location>
</feature>
<dbReference type="InterPro" id="IPR036621">
    <property type="entry name" value="Anticodon-bd_dom_sf"/>
</dbReference>
<protein>
    <recommendedName>
        <fullName evidence="2">glycine--tRNA ligase</fullName>
        <ecNumber evidence="2">6.1.1.14</ecNumber>
    </recommendedName>
</protein>
<proteinExistence type="inferred from homology"/>
<keyword evidence="3" id="KW-0963">Cytoplasm</keyword>
<evidence type="ECO:0000256" key="8">
    <source>
        <dbReference type="ARBA" id="ARBA00023146"/>
    </source>
</evidence>
<dbReference type="GO" id="GO:0004820">
    <property type="term" value="F:glycine-tRNA ligase activity"/>
    <property type="evidence" value="ECO:0007669"/>
    <property type="project" value="UniProtKB-EC"/>
</dbReference>
<comment type="similarity">
    <text evidence="1">Belongs to the class-II aminoacyl-tRNA synthetase family.</text>
</comment>
<dbReference type="GO" id="GO:0005524">
    <property type="term" value="F:ATP binding"/>
    <property type="evidence" value="ECO:0007669"/>
    <property type="project" value="UniProtKB-KW"/>
</dbReference>
<dbReference type="InterPro" id="IPR027031">
    <property type="entry name" value="Gly-tRNA_synthase/POLG2"/>
</dbReference>
<dbReference type="InterPro" id="IPR033731">
    <property type="entry name" value="GlyRS-like_core"/>
</dbReference>